<evidence type="ECO:0000313" key="1">
    <source>
        <dbReference type="EMBL" id="MBA9078475.1"/>
    </source>
</evidence>
<protein>
    <submittedName>
        <fullName evidence="1">Uncharacterized protein</fullName>
    </submittedName>
</protein>
<dbReference type="AlphaFoldDB" id="A0A839GSK0"/>
<dbReference type="RefSeq" id="WP_241498915.1">
    <property type="nucleotide sequence ID" value="NZ_JACJIQ010000013.1"/>
</dbReference>
<sequence length="63" mass="7649">MELYNLRTKARRIFMRGYEDLTMLIYYHDLKKNFLLLIVGANDHLLAEREISRAEAFRIMNTR</sequence>
<dbReference type="Proteomes" id="UP000563094">
    <property type="component" value="Unassembled WGS sequence"/>
</dbReference>
<dbReference type="EMBL" id="JACJIQ010000013">
    <property type="protein sequence ID" value="MBA9078475.1"/>
    <property type="molecule type" value="Genomic_DNA"/>
</dbReference>
<proteinExistence type="predicted"/>
<evidence type="ECO:0000313" key="2">
    <source>
        <dbReference type="Proteomes" id="UP000563094"/>
    </source>
</evidence>
<keyword evidence="2" id="KW-1185">Reference proteome</keyword>
<reference evidence="1 2" key="1">
    <citation type="submission" date="2020-08" db="EMBL/GenBank/DDBJ databases">
        <title>Genomic Encyclopedia of Type Strains, Phase IV (KMG-IV): sequencing the most valuable type-strain genomes for metagenomic binning, comparative biology and taxonomic classification.</title>
        <authorList>
            <person name="Goeker M."/>
        </authorList>
    </citation>
    <scope>NUCLEOTIDE SEQUENCE [LARGE SCALE GENOMIC DNA]</scope>
    <source>
        <strain evidence="1 2">DSM 29854</strain>
    </source>
</reference>
<name>A0A839GSK0_9BACT</name>
<gene>
    <name evidence="1" type="ORF">FHS90_003203</name>
</gene>
<accession>A0A839GSK0</accession>
<comment type="caution">
    <text evidence="1">The sequence shown here is derived from an EMBL/GenBank/DDBJ whole genome shotgun (WGS) entry which is preliminary data.</text>
</comment>
<organism evidence="1 2">
    <name type="scientific">Rufibacter quisquiliarum</name>
    <dbReference type="NCBI Taxonomy" id="1549639"/>
    <lineage>
        <taxon>Bacteria</taxon>
        <taxon>Pseudomonadati</taxon>
        <taxon>Bacteroidota</taxon>
        <taxon>Cytophagia</taxon>
        <taxon>Cytophagales</taxon>
        <taxon>Hymenobacteraceae</taxon>
        <taxon>Rufibacter</taxon>
    </lineage>
</organism>